<evidence type="ECO:0000256" key="9">
    <source>
        <dbReference type="ARBA" id="ARBA00022777"/>
    </source>
</evidence>
<feature type="transmembrane region" description="Helical" evidence="14">
    <location>
        <begin position="21"/>
        <end position="44"/>
    </location>
</feature>
<dbReference type="AlphaFoldDB" id="A0A3R8L188"/>
<keyword evidence="13 14" id="KW-0472">Membrane</keyword>
<dbReference type="GO" id="GO:0005886">
    <property type="term" value="C:plasma membrane"/>
    <property type="evidence" value="ECO:0007669"/>
    <property type="project" value="UniProtKB-SubCell"/>
</dbReference>
<dbReference type="Pfam" id="PF02518">
    <property type="entry name" value="HATPase_c"/>
    <property type="match status" value="1"/>
</dbReference>
<evidence type="ECO:0000256" key="14">
    <source>
        <dbReference type="SAM" id="Phobius"/>
    </source>
</evidence>
<feature type="transmembrane region" description="Helical" evidence="14">
    <location>
        <begin position="134"/>
        <end position="155"/>
    </location>
</feature>
<dbReference type="EC" id="2.7.13.3" evidence="3"/>
<evidence type="ECO:0000256" key="4">
    <source>
        <dbReference type="ARBA" id="ARBA00022475"/>
    </source>
</evidence>
<keyword evidence="12" id="KW-0902">Two-component regulatory system</keyword>
<dbReference type="Gene3D" id="3.30.565.10">
    <property type="entry name" value="Histidine kinase-like ATPase, C-terminal domain"/>
    <property type="match status" value="1"/>
</dbReference>
<keyword evidence="8" id="KW-0547">Nucleotide-binding</keyword>
<sequence length="454" mass="52116">MATKWKNMYEKFIRFLGREGKIISGLTSVAVGLAGLWIMSAYGGYHSPQATFLIGAQGNMWLGVGVSILLKLYLVHQYGEPEDCAGYEYEKWKTVREKSIKRLYWIGAAAGLSATVYLLFFELVYAGWSYESKFWYNYGVAYMIFMTVPTQYLICRNRLSRFWNRKLEGIMGQIEMMQQKRLAEALEIEKKSLEKVSRSDQLRVDLITNVSHDLKTPLTSIVGYIELIKKEELSGIVRDYVDVISSRTEKLGEMINSLFSLAKASSGNVELHREHFEVNRLIEQIFADMDDRIKESGLKFVTLLTKENTEIYTDNTYFYRICQNLIENALKYSAEKTRVFVKTEIRRDEGSKAAAEQSVYLAETQDSPSEPVRTEPIEEPRRRIRIEITNTAGYFMDFTKEDIVERFARGDQSRTSEGNGLGLAIVSTYAKALGGEFDIRIDCDQFKACLEFCI</sequence>
<dbReference type="InterPro" id="IPR036097">
    <property type="entry name" value="HisK_dim/P_sf"/>
</dbReference>
<evidence type="ECO:0000256" key="8">
    <source>
        <dbReference type="ARBA" id="ARBA00022741"/>
    </source>
</evidence>
<evidence type="ECO:0000256" key="2">
    <source>
        <dbReference type="ARBA" id="ARBA00004651"/>
    </source>
</evidence>
<keyword evidence="7 14" id="KW-0812">Transmembrane</keyword>
<evidence type="ECO:0000256" key="3">
    <source>
        <dbReference type="ARBA" id="ARBA00012438"/>
    </source>
</evidence>
<gene>
    <name evidence="16" type="ORF">EBB54_16890</name>
</gene>
<dbReference type="Gene3D" id="1.10.287.130">
    <property type="match status" value="1"/>
</dbReference>
<protein>
    <recommendedName>
        <fullName evidence="3">histidine kinase</fullName>
        <ecNumber evidence="3">2.7.13.3</ecNumber>
    </recommendedName>
</protein>
<dbReference type="InterPro" id="IPR003661">
    <property type="entry name" value="HisK_dim/P_dom"/>
</dbReference>
<dbReference type="EMBL" id="RHJS01000002">
    <property type="protein sequence ID" value="RRK32846.1"/>
    <property type="molecule type" value="Genomic_DNA"/>
</dbReference>
<evidence type="ECO:0000256" key="13">
    <source>
        <dbReference type="ARBA" id="ARBA00023136"/>
    </source>
</evidence>
<dbReference type="SMART" id="SM00388">
    <property type="entry name" value="HisKA"/>
    <property type="match status" value="1"/>
</dbReference>
<dbReference type="GO" id="GO:0005524">
    <property type="term" value="F:ATP binding"/>
    <property type="evidence" value="ECO:0007669"/>
    <property type="project" value="UniProtKB-KW"/>
</dbReference>
<feature type="transmembrane region" description="Helical" evidence="14">
    <location>
        <begin position="50"/>
        <end position="70"/>
    </location>
</feature>
<keyword evidence="10" id="KW-0067">ATP-binding</keyword>
<dbReference type="SUPFAM" id="SSF47384">
    <property type="entry name" value="Homodimeric domain of signal transducing histidine kinase"/>
    <property type="match status" value="1"/>
</dbReference>
<name>A0A3R8L188_9FIRM</name>
<comment type="catalytic activity">
    <reaction evidence="1">
        <text>ATP + protein L-histidine = ADP + protein N-phospho-L-histidine.</text>
        <dbReference type="EC" id="2.7.13.3"/>
    </reaction>
</comment>
<evidence type="ECO:0000256" key="5">
    <source>
        <dbReference type="ARBA" id="ARBA00022553"/>
    </source>
</evidence>
<organism evidence="16 17">
    <name type="scientific">Schaedlerella arabinosiphila</name>
    <dbReference type="NCBI Taxonomy" id="2044587"/>
    <lineage>
        <taxon>Bacteria</taxon>
        <taxon>Bacillati</taxon>
        <taxon>Bacillota</taxon>
        <taxon>Clostridia</taxon>
        <taxon>Lachnospirales</taxon>
        <taxon>Lachnospiraceae</taxon>
        <taxon>Schaedlerella</taxon>
    </lineage>
</organism>
<evidence type="ECO:0000256" key="11">
    <source>
        <dbReference type="ARBA" id="ARBA00022989"/>
    </source>
</evidence>
<evidence type="ECO:0000256" key="10">
    <source>
        <dbReference type="ARBA" id="ARBA00022840"/>
    </source>
</evidence>
<feature type="domain" description="Histidine kinase" evidence="15">
    <location>
        <begin position="209"/>
        <end position="439"/>
    </location>
</feature>
<dbReference type="PANTHER" id="PTHR45528:SF1">
    <property type="entry name" value="SENSOR HISTIDINE KINASE CPXA"/>
    <property type="match status" value="1"/>
</dbReference>
<keyword evidence="17" id="KW-1185">Reference proteome</keyword>
<dbReference type="InterPro" id="IPR036890">
    <property type="entry name" value="HATPase_C_sf"/>
</dbReference>
<evidence type="ECO:0000256" key="6">
    <source>
        <dbReference type="ARBA" id="ARBA00022679"/>
    </source>
</evidence>
<evidence type="ECO:0000256" key="1">
    <source>
        <dbReference type="ARBA" id="ARBA00000085"/>
    </source>
</evidence>
<keyword evidence="11 14" id="KW-1133">Transmembrane helix</keyword>
<evidence type="ECO:0000313" key="17">
    <source>
        <dbReference type="Proteomes" id="UP000274920"/>
    </source>
</evidence>
<dbReference type="Pfam" id="PF00512">
    <property type="entry name" value="HisKA"/>
    <property type="match status" value="1"/>
</dbReference>
<reference evidence="16" key="1">
    <citation type="submission" date="2018-10" db="EMBL/GenBank/DDBJ databases">
        <title>Schaedlerella arabinophila gen. nov. sp. nov., isolated from the mouse intestinal tract and comparative analysis with the genome of the closely related altered Schaedler flora strain ASF502.</title>
        <authorList>
            <person name="Miyake S."/>
            <person name="Soh M."/>
            <person name="Seedorf H."/>
        </authorList>
    </citation>
    <scope>NUCLEOTIDE SEQUENCE [LARGE SCALE GENOMIC DNA]</scope>
    <source>
        <strain evidence="16">DSM 106076</strain>
    </source>
</reference>
<dbReference type="SMART" id="SM00387">
    <property type="entry name" value="HATPase_c"/>
    <property type="match status" value="1"/>
</dbReference>
<dbReference type="GO" id="GO:0000155">
    <property type="term" value="F:phosphorelay sensor kinase activity"/>
    <property type="evidence" value="ECO:0007669"/>
    <property type="project" value="InterPro"/>
</dbReference>
<evidence type="ECO:0000256" key="7">
    <source>
        <dbReference type="ARBA" id="ARBA00022692"/>
    </source>
</evidence>
<dbReference type="InterPro" id="IPR003594">
    <property type="entry name" value="HATPase_dom"/>
</dbReference>
<keyword evidence="5" id="KW-0597">Phosphoprotein</keyword>
<proteinExistence type="predicted"/>
<dbReference type="InterPro" id="IPR050398">
    <property type="entry name" value="HssS/ArlS-like"/>
</dbReference>
<keyword evidence="4" id="KW-1003">Cell membrane</keyword>
<dbReference type="PROSITE" id="PS50109">
    <property type="entry name" value="HIS_KIN"/>
    <property type="match status" value="1"/>
</dbReference>
<dbReference type="CDD" id="cd00082">
    <property type="entry name" value="HisKA"/>
    <property type="match status" value="1"/>
</dbReference>
<dbReference type="Proteomes" id="UP000274920">
    <property type="component" value="Unassembled WGS sequence"/>
</dbReference>
<evidence type="ECO:0000259" key="15">
    <source>
        <dbReference type="PROSITE" id="PS50109"/>
    </source>
</evidence>
<evidence type="ECO:0000256" key="12">
    <source>
        <dbReference type="ARBA" id="ARBA00023012"/>
    </source>
</evidence>
<comment type="subcellular location">
    <subcellularLocation>
        <location evidence="2">Cell membrane</location>
        <topology evidence="2">Multi-pass membrane protein</topology>
    </subcellularLocation>
</comment>
<evidence type="ECO:0000313" key="16">
    <source>
        <dbReference type="EMBL" id="RRK32846.1"/>
    </source>
</evidence>
<comment type="caution">
    <text evidence="16">The sequence shown here is derived from an EMBL/GenBank/DDBJ whole genome shotgun (WGS) entry which is preliminary data.</text>
</comment>
<feature type="transmembrane region" description="Helical" evidence="14">
    <location>
        <begin position="103"/>
        <end position="128"/>
    </location>
</feature>
<dbReference type="PANTHER" id="PTHR45528">
    <property type="entry name" value="SENSOR HISTIDINE KINASE CPXA"/>
    <property type="match status" value="1"/>
</dbReference>
<dbReference type="SUPFAM" id="SSF55874">
    <property type="entry name" value="ATPase domain of HSP90 chaperone/DNA topoisomerase II/histidine kinase"/>
    <property type="match status" value="1"/>
</dbReference>
<keyword evidence="9 16" id="KW-0418">Kinase</keyword>
<accession>A0A3R8L188</accession>
<keyword evidence="6" id="KW-0808">Transferase</keyword>
<dbReference type="InterPro" id="IPR005467">
    <property type="entry name" value="His_kinase_dom"/>
</dbReference>